<feature type="chain" id="PRO_5012432194" evidence="2">
    <location>
        <begin position="27"/>
        <end position="360"/>
    </location>
</feature>
<proteinExistence type="predicted"/>
<dbReference type="PROSITE" id="PS51272">
    <property type="entry name" value="SLH"/>
    <property type="match status" value="2"/>
</dbReference>
<feature type="signal peptide" evidence="2">
    <location>
        <begin position="1"/>
        <end position="26"/>
    </location>
</feature>
<feature type="compositionally biased region" description="Acidic residues" evidence="1">
    <location>
        <begin position="198"/>
        <end position="215"/>
    </location>
</feature>
<feature type="compositionally biased region" description="Acidic residues" evidence="1">
    <location>
        <begin position="249"/>
        <end position="262"/>
    </location>
</feature>
<dbReference type="STRING" id="1121476.SAMN02745751_01103"/>
<evidence type="ECO:0000256" key="1">
    <source>
        <dbReference type="SAM" id="MobiDB-lite"/>
    </source>
</evidence>
<reference evidence="4 5" key="1">
    <citation type="submission" date="2016-11" db="EMBL/GenBank/DDBJ databases">
        <authorList>
            <person name="Jaros S."/>
            <person name="Januszkiewicz K."/>
            <person name="Wedrychowicz H."/>
        </authorList>
    </citation>
    <scope>NUCLEOTIDE SEQUENCE [LARGE SCALE GENOMIC DNA]</scope>
    <source>
        <strain evidence="4 5">DSM 17477</strain>
    </source>
</reference>
<dbReference type="Pfam" id="PF00395">
    <property type="entry name" value="SLH"/>
    <property type="match status" value="2"/>
</dbReference>
<dbReference type="InterPro" id="IPR051465">
    <property type="entry name" value="Cell_Envelope_Struct_Comp"/>
</dbReference>
<protein>
    <submittedName>
        <fullName evidence="4">S-layer homology domain-containing protein</fullName>
    </submittedName>
</protein>
<sequence length="360" mass="39760">MKIKYSIKTFIIILLLIMFSSQTAFSFTDLDENNPNTSMIMEFYERGLTKGYPDGTFRPQGTITRAEFVTFINRTFGYKEEAESLPFSDVTGEEWFSGQLKVAIKKGFIEGYPDGTFRPEKPISRQEVAVILNGILLYPADEFTDTEDEIASWAIDSVNALLQRDIMMLHEGKFLGDESAVRESVVVSLLKTLHIKEEEDLEAEDTEAEDTDDGESSSGGSSSGSSSSGGSSSGGSSSGGSSSGGSSGNDDDDDPPEYDIPSDETVYSLNMTVLGLEKVLEGDTEFARKLDENSLKIVSDIKESMENYLDDYGYDYETEVNKVKTEYNSLEEDIQSDIEIAIKASVPAEHLNTLEEFFSK</sequence>
<gene>
    <name evidence="4" type="ORF">SAMN02745751_01103</name>
</gene>
<keyword evidence="5" id="KW-1185">Reference proteome</keyword>
<evidence type="ECO:0000259" key="3">
    <source>
        <dbReference type="PROSITE" id="PS51272"/>
    </source>
</evidence>
<accession>A0A1M6E860</accession>
<feature type="compositionally biased region" description="Gly residues" evidence="1">
    <location>
        <begin position="231"/>
        <end position="247"/>
    </location>
</feature>
<dbReference type="EMBL" id="FQZL01000007">
    <property type="protein sequence ID" value="SHI81631.1"/>
    <property type="molecule type" value="Genomic_DNA"/>
</dbReference>
<dbReference type="OrthoDB" id="1698971at2"/>
<dbReference type="PANTHER" id="PTHR43308">
    <property type="entry name" value="OUTER MEMBRANE PROTEIN ALPHA-RELATED"/>
    <property type="match status" value="1"/>
</dbReference>
<dbReference type="Proteomes" id="UP000184052">
    <property type="component" value="Unassembled WGS sequence"/>
</dbReference>
<dbReference type="RefSeq" id="WP_073048365.1">
    <property type="nucleotide sequence ID" value="NZ_FQZL01000007.1"/>
</dbReference>
<feature type="region of interest" description="Disordered" evidence="1">
    <location>
        <begin position="198"/>
        <end position="263"/>
    </location>
</feature>
<evidence type="ECO:0000313" key="4">
    <source>
        <dbReference type="EMBL" id="SHI81631.1"/>
    </source>
</evidence>
<dbReference type="PANTHER" id="PTHR43308:SF5">
    <property type="entry name" value="S-LAYER PROTEIN _ PEPTIDOGLYCAN ENDO-BETA-N-ACETYLGLUCOSAMINIDASE"/>
    <property type="match status" value="1"/>
</dbReference>
<feature type="compositionally biased region" description="Low complexity" evidence="1">
    <location>
        <begin position="216"/>
        <end position="230"/>
    </location>
</feature>
<organism evidence="4 5">
    <name type="scientific">Dethiosulfatibacter aminovorans DSM 17477</name>
    <dbReference type="NCBI Taxonomy" id="1121476"/>
    <lineage>
        <taxon>Bacteria</taxon>
        <taxon>Bacillati</taxon>
        <taxon>Bacillota</taxon>
        <taxon>Tissierellia</taxon>
        <taxon>Dethiosulfatibacter</taxon>
    </lineage>
</organism>
<dbReference type="AlphaFoldDB" id="A0A1M6E860"/>
<dbReference type="InterPro" id="IPR001119">
    <property type="entry name" value="SLH_dom"/>
</dbReference>
<feature type="domain" description="SLH" evidence="3">
    <location>
        <begin position="87"/>
        <end position="146"/>
    </location>
</feature>
<evidence type="ECO:0000256" key="2">
    <source>
        <dbReference type="SAM" id="SignalP"/>
    </source>
</evidence>
<keyword evidence="2" id="KW-0732">Signal</keyword>
<feature type="domain" description="SLH" evidence="3">
    <location>
        <begin position="23"/>
        <end position="86"/>
    </location>
</feature>
<name>A0A1M6E860_9FIRM</name>
<evidence type="ECO:0000313" key="5">
    <source>
        <dbReference type="Proteomes" id="UP000184052"/>
    </source>
</evidence>